<name>A0ABS9WIE7_9ACTN</name>
<dbReference type="Proteomes" id="UP001430755">
    <property type="component" value="Unassembled WGS sequence"/>
</dbReference>
<dbReference type="CDD" id="cd00093">
    <property type="entry name" value="HTH_XRE"/>
    <property type="match status" value="1"/>
</dbReference>
<proteinExistence type="predicted"/>
<dbReference type="Gene3D" id="1.10.260.40">
    <property type="entry name" value="lambda repressor-like DNA-binding domains"/>
    <property type="match status" value="1"/>
</dbReference>
<dbReference type="SUPFAM" id="SSF47413">
    <property type="entry name" value="lambda repressor-like DNA-binding domains"/>
    <property type="match status" value="1"/>
</dbReference>
<dbReference type="InterPro" id="IPR010982">
    <property type="entry name" value="Lambda_DNA-bd_dom_sf"/>
</dbReference>
<evidence type="ECO:0000259" key="1">
    <source>
        <dbReference type="PROSITE" id="PS50943"/>
    </source>
</evidence>
<accession>A0ABS9WIE7</accession>
<dbReference type="SMART" id="SM00530">
    <property type="entry name" value="HTH_XRE"/>
    <property type="match status" value="1"/>
</dbReference>
<gene>
    <name evidence="2" type="ORF">LPT13_09840</name>
</gene>
<evidence type="ECO:0000313" key="2">
    <source>
        <dbReference type="EMBL" id="MCI2242650.1"/>
    </source>
</evidence>
<comment type="caution">
    <text evidence="2">The sequence shown here is derived from an EMBL/GenBank/DDBJ whole genome shotgun (WGS) entry which is preliminary data.</text>
</comment>
<organism evidence="2 3">
    <name type="scientific">Adlercreutzia faecimuris</name>
    <dbReference type="NCBI Taxonomy" id="2897341"/>
    <lineage>
        <taxon>Bacteria</taxon>
        <taxon>Bacillati</taxon>
        <taxon>Actinomycetota</taxon>
        <taxon>Coriobacteriia</taxon>
        <taxon>Eggerthellales</taxon>
        <taxon>Eggerthellaceae</taxon>
        <taxon>Adlercreutzia</taxon>
    </lineage>
</organism>
<dbReference type="InterPro" id="IPR001387">
    <property type="entry name" value="Cro/C1-type_HTH"/>
</dbReference>
<dbReference type="Pfam" id="PF01381">
    <property type="entry name" value="HTH_3"/>
    <property type="match status" value="1"/>
</dbReference>
<dbReference type="EMBL" id="JAJMLW010000003">
    <property type="protein sequence ID" value="MCI2242650.1"/>
    <property type="molecule type" value="Genomic_DNA"/>
</dbReference>
<sequence length="103" mass="11563">MISLDQKTAPEIAREVAGRVRARRRERGLTQEELSRRAGMSLASYKRFEQKGLIAFDSLVRVALALGCERDLGGLFAQRSYQSIDEVIADRLRAEGGRAQRGR</sequence>
<keyword evidence="3" id="KW-1185">Reference proteome</keyword>
<dbReference type="PROSITE" id="PS50943">
    <property type="entry name" value="HTH_CROC1"/>
    <property type="match status" value="1"/>
</dbReference>
<dbReference type="RefSeq" id="WP_242166116.1">
    <property type="nucleotide sequence ID" value="NZ_JAJMLW010000003.1"/>
</dbReference>
<feature type="domain" description="HTH cro/C1-type" evidence="1">
    <location>
        <begin position="20"/>
        <end position="72"/>
    </location>
</feature>
<reference evidence="2" key="1">
    <citation type="submission" date="2021-11" db="EMBL/GenBank/DDBJ databases">
        <title>A Novel Adlercreutzia Species, isolated from a Allomyrina dichotoma larva feces.</title>
        <authorList>
            <person name="Suh M.K."/>
        </authorList>
    </citation>
    <scope>NUCLEOTIDE SEQUENCE</scope>
    <source>
        <strain evidence="2">JBNU-10</strain>
    </source>
</reference>
<evidence type="ECO:0000313" key="3">
    <source>
        <dbReference type="Proteomes" id="UP001430755"/>
    </source>
</evidence>
<protein>
    <submittedName>
        <fullName evidence="2">Helix-turn-helix transcriptional regulator</fullName>
    </submittedName>
</protein>